<name>A0A7J0BXQ3_9BACT</name>
<accession>A0A7J0BXQ3</accession>
<gene>
    <name evidence="1" type="ORF">DSM19430T_26450</name>
</gene>
<dbReference type="AlphaFoldDB" id="A0A7J0BXQ3"/>
<organism evidence="1 2">
    <name type="scientific">Desulfovibrio psychrotolerans</name>
    <dbReference type="NCBI Taxonomy" id="415242"/>
    <lineage>
        <taxon>Bacteria</taxon>
        <taxon>Pseudomonadati</taxon>
        <taxon>Thermodesulfobacteriota</taxon>
        <taxon>Desulfovibrionia</taxon>
        <taxon>Desulfovibrionales</taxon>
        <taxon>Desulfovibrionaceae</taxon>
        <taxon>Desulfovibrio</taxon>
    </lineage>
</organism>
<evidence type="ECO:0000313" key="1">
    <source>
        <dbReference type="EMBL" id="GFM37961.1"/>
    </source>
</evidence>
<comment type="caution">
    <text evidence="1">The sequence shown here is derived from an EMBL/GenBank/DDBJ whole genome shotgun (WGS) entry which is preliminary data.</text>
</comment>
<protein>
    <submittedName>
        <fullName evidence="1">Uncharacterized protein</fullName>
    </submittedName>
</protein>
<proteinExistence type="predicted"/>
<keyword evidence="2" id="KW-1185">Reference proteome</keyword>
<dbReference type="RefSeq" id="WP_174410573.1">
    <property type="nucleotide sequence ID" value="NZ_BLVP01000010.1"/>
</dbReference>
<evidence type="ECO:0000313" key="2">
    <source>
        <dbReference type="Proteomes" id="UP000503820"/>
    </source>
</evidence>
<reference evidence="1 2" key="1">
    <citation type="submission" date="2020-05" db="EMBL/GenBank/DDBJ databases">
        <title>Draft genome sequence of Desulfovibrio psychrotolerans JS1T.</title>
        <authorList>
            <person name="Ueno A."/>
            <person name="Tamazawa S."/>
            <person name="Tamamura S."/>
            <person name="Murakami T."/>
            <person name="Kiyama T."/>
            <person name="Inomata H."/>
            <person name="Amano Y."/>
            <person name="Miyakawa K."/>
            <person name="Tamaki H."/>
            <person name="Naganuma T."/>
            <person name="Kaneko K."/>
        </authorList>
    </citation>
    <scope>NUCLEOTIDE SEQUENCE [LARGE SCALE GENOMIC DNA]</scope>
    <source>
        <strain evidence="1 2">JS1</strain>
    </source>
</reference>
<dbReference type="Proteomes" id="UP000503820">
    <property type="component" value="Unassembled WGS sequence"/>
</dbReference>
<sequence>MRQLSLFDSKANRFALLDREVKAAMAEACKRFCDRHRVSREEVVSRMNSRAREFDVRITGGNAKELTDHIFAKWLSPSAPDHMPSIRALNVFMDVVGDLSPLSVQAAVHDGAVVDAEQLRLLERAEVERQIKQLQRRKKQLEEAIR</sequence>
<dbReference type="EMBL" id="BLVP01000010">
    <property type="protein sequence ID" value="GFM37961.1"/>
    <property type="molecule type" value="Genomic_DNA"/>
</dbReference>